<feature type="region of interest" description="Disordered" evidence="7">
    <location>
        <begin position="342"/>
        <end position="379"/>
    </location>
</feature>
<evidence type="ECO:0000256" key="4">
    <source>
        <dbReference type="ARBA" id="ARBA00023125"/>
    </source>
</evidence>
<dbReference type="Pfam" id="PF00172">
    <property type="entry name" value="Zn_clus"/>
    <property type="match status" value="1"/>
</dbReference>
<keyword evidence="10" id="KW-1185">Reference proteome</keyword>
<dbReference type="PANTHER" id="PTHR31845:SF17">
    <property type="entry name" value="ZN(II)2CYS6 TRANSCRIPTION FACTOR (EUROFUNG)"/>
    <property type="match status" value="1"/>
</dbReference>
<dbReference type="PANTHER" id="PTHR31845">
    <property type="entry name" value="FINGER DOMAIN PROTEIN, PUTATIVE-RELATED"/>
    <property type="match status" value="1"/>
</dbReference>
<dbReference type="InterPro" id="IPR007219">
    <property type="entry name" value="XnlR_reg_dom"/>
</dbReference>
<dbReference type="Proteomes" id="UP000030671">
    <property type="component" value="Unassembled WGS sequence"/>
</dbReference>
<feature type="compositionally biased region" description="Polar residues" evidence="7">
    <location>
        <begin position="184"/>
        <end position="202"/>
    </location>
</feature>
<keyword evidence="3" id="KW-0805">Transcription regulation</keyword>
<gene>
    <name evidence="9" type="ORF">HETIRDRAFT_153681</name>
</gene>
<proteinExistence type="predicted"/>
<keyword evidence="4" id="KW-0238">DNA-binding</keyword>
<evidence type="ECO:0000313" key="10">
    <source>
        <dbReference type="Proteomes" id="UP000030671"/>
    </source>
</evidence>
<dbReference type="CDD" id="cd12148">
    <property type="entry name" value="fungal_TF_MHR"/>
    <property type="match status" value="1"/>
</dbReference>
<dbReference type="OrthoDB" id="4454541at2759"/>
<dbReference type="InParanoid" id="W4KMJ4"/>
<dbReference type="HOGENOM" id="CLU_015421_0_0_1"/>
<dbReference type="GO" id="GO:0000976">
    <property type="term" value="F:transcription cis-regulatory region binding"/>
    <property type="evidence" value="ECO:0007669"/>
    <property type="project" value="TreeGrafter"/>
</dbReference>
<evidence type="ECO:0000256" key="7">
    <source>
        <dbReference type="SAM" id="MobiDB-lite"/>
    </source>
</evidence>
<dbReference type="GO" id="GO:0005634">
    <property type="term" value="C:nucleus"/>
    <property type="evidence" value="ECO:0007669"/>
    <property type="project" value="UniProtKB-SubCell"/>
</dbReference>
<feature type="compositionally biased region" description="Basic and acidic residues" evidence="7">
    <location>
        <begin position="15"/>
        <end position="25"/>
    </location>
</feature>
<evidence type="ECO:0000259" key="8">
    <source>
        <dbReference type="PROSITE" id="PS50048"/>
    </source>
</evidence>
<feature type="domain" description="Zn(2)-C6 fungal-type" evidence="8">
    <location>
        <begin position="47"/>
        <end position="78"/>
    </location>
</feature>
<dbReference type="AlphaFoldDB" id="W4KMJ4"/>
<feature type="compositionally biased region" description="Polar residues" evidence="7">
    <location>
        <begin position="349"/>
        <end position="359"/>
    </location>
</feature>
<dbReference type="PROSITE" id="PS50048">
    <property type="entry name" value="ZN2_CY6_FUNGAL_2"/>
    <property type="match status" value="1"/>
</dbReference>
<evidence type="ECO:0000256" key="3">
    <source>
        <dbReference type="ARBA" id="ARBA00023015"/>
    </source>
</evidence>
<dbReference type="RefSeq" id="XP_009540883.1">
    <property type="nucleotide sequence ID" value="XM_009542588.1"/>
</dbReference>
<evidence type="ECO:0000256" key="1">
    <source>
        <dbReference type="ARBA" id="ARBA00004123"/>
    </source>
</evidence>
<evidence type="ECO:0000256" key="6">
    <source>
        <dbReference type="ARBA" id="ARBA00023242"/>
    </source>
</evidence>
<protein>
    <recommendedName>
        <fullName evidence="8">Zn(2)-C6 fungal-type domain-containing protein</fullName>
    </recommendedName>
</protein>
<dbReference type="SMART" id="SM00066">
    <property type="entry name" value="GAL4"/>
    <property type="match status" value="1"/>
</dbReference>
<dbReference type="SUPFAM" id="SSF57701">
    <property type="entry name" value="Zn2/Cys6 DNA-binding domain"/>
    <property type="match status" value="1"/>
</dbReference>
<evidence type="ECO:0000256" key="5">
    <source>
        <dbReference type="ARBA" id="ARBA00023163"/>
    </source>
</evidence>
<dbReference type="CDD" id="cd00067">
    <property type="entry name" value="GAL4"/>
    <property type="match status" value="1"/>
</dbReference>
<reference evidence="9 10" key="1">
    <citation type="journal article" date="2012" name="New Phytol.">
        <title>Insight into trade-off between wood decay and parasitism from the genome of a fungal forest pathogen.</title>
        <authorList>
            <person name="Olson A."/>
            <person name="Aerts A."/>
            <person name="Asiegbu F."/>
            <person name="Belbahri L."/>
            <person name="Bouzid O."/>
            <person name="Broberg A."/>
            <person name="Canback B."/>
            <person name="Coutinho P.M."/>
            <person name="Cullen D."/>
            <person name="Dalman K."/>
            <person name="Deflorio G."/>
            <person name="van Diepen L.T."/>
            <person name="Dunand C."/>
            <person name="Duplessis S."/>
            <person name="Durling M."/>
            <person name="Gonthier P."/>
            <person name="Grimwood J."/>
            <person name="Fossdal C.G."/>
            <person name="Hansson D."/>
            <person name="Henrissat B."/>
            <person name="Hietala A."/>
            <person name="Himmelstrand K."/>
            <person name="Hoffmeister D."/>
            <person name="Hogberg N."/>
            <person name="James T.Y."/>
            <person name="Karlsson M."/>
            <person name="Kohler A."/>
            <person name="Kues U."/>
            <person name="Lee Y.H."/>
            <person name="Lin Y.C."/>
            <person name="Lind M."/>
            <person name="Lindquist E."/>
            <person name="Lombard V."/>
            <person name="Lucas S."/>
            <person name="Lunden K."/>
            <person name="Morin E."/>
            <person name="Murat C."/>
            <person name="Park J."/>
            <person name="Raffaello T."/>
            <person name="Rouze P."/>
            <person name="Salamov A."/>
            <person name="Schmutz J."/>
            <person name="Solheim H."/>
            <person name="Stahlberg J."/>
            <person name="Velez H."/>
            <person name="de Vries R.P."/>
            <person name="Wiebenga A."/>
            <person name="Woodward S."/>
            <person name="Yakovlev I."/>
            <person name="Garbelotto M."/>
            <person name="Martin F."/>
            <person name="Grigoriev I.V."/>
            <person name="Stenlid J."/>
        </authorList>
    </citation>
    <scope>NUCLEOTIDE SEQUENCE [LARGE SCALE GENOMIC DNA]</scope>
    <source>
        <strain evidence="9 10">TC 32-1</strain>
    </source>
</reference>
<dbReference type="PROSITE" id="PS00463">
    <property type="entry name" value="ZN2_CY6_FUNGAL_1"/>
    <property type="match status" value="1"/>
</dbReference>
<dbReference type="EMBL" id="KI925454">
    <property type="protein sequence ID" value="ETW86919.1"/>
    <property type="molecule type" value="Genomic_DNA"/>
</dbReference>
<feature type="compositionally biased region" description="Basic residues" evidence="7">
    <location>
        <begin position="366"/>
        <end position="379"/>
    </location>
</feature>
<dbReference type="KEGG" id="hir:HETIRDRAFT_153681"/>
<accession>W4KMJ4</accession>
<dbReference type="eggNOG" id="ENOG502RPVK">
    <property type="taxonomic scope" value="Eukaryota"/>
</dbReference>
<feature type="region of interest" description="Disordered" evidence="7">
    <location>
        <begin position="1"/>
        <end position="41"/>
    </location>
</feature>
<feature type="region of interest" description="Disordered" evidence="7">
    <location>
        <begin position="172"/>
        <end position="321"/>
    </location>
</feature>
<evidence type="ECO:0000256" key="2">
    <source>
        <dbReference type="ARBA" id="ARBA00022723"/>
    </source>
</evidence>
<dbReference type="GeneID" id="20667444"/>
<comment type="subcellular location">
    <subcellularLocation>
        <location evidence="1">Nucleus</location>
    </subcellularLocation>
</comment>
<dbReference type="InterPro" id="IPR051089">
    <property type="entry name" value="prtT"/>
</dbReference>
<dbReference type="SMART" id="SM00906">
    <property type="entry name" value="Fungal_trans"/>
    <property type="match status" value="1"/>
</dbReference>
<dbReference type="InterPro" id="IPR001138">
    <property type="entry name" value="Zn2Cys6_DnaBD"/>
</dbReference>
<keyword evidence="6" id="KW-0539">Nucleus</keyword>
<name>W4KMJ4_HETIT</name>
<keyword evidence="5" id="KW-0804">Transcription</keyword>
<dbReference type="GO" id="GO:0000981">
    <property type="term" value="F:DNA-binding transcription factor activity, RNA polymerase II-specific"/>
    <property type="evidence" value="ECO:0007669"/>
    <property type="project" value="InterPro"/>
</dbReference>
<sequence>MDMSNGSAGPPHIVKKQEDVDRDPKGGPGSKPDLKPATKTLNRVPRACNACRKQKMRCEGAENPPCRRCRHAGLECLFEKPSREASLTGEAGLERIRSLEAHVADIRQSQTSIQNTLSEIVGHLRAGSSNMARSPSVFGMQTSPTMQAESPALSTPSTVRAPLILETSHSMIPPQHGGPGANPMASSSRPISNPNVGQQAYQSPPPTATRPSTDMHNSQITHQTGQYQSMGQTYNIPPNFHPPMLPPISSMEQQMGPPQHPQHSNVSSMRHQYGDNAQHTRASKHLNVPGSTAGSKRAMPMSNVTSADSSEVEDDDGELPASGLVAPWEVLRGLADVAIQRAAKESGESSEPQSRQRTPSPDPKHPRPTKRRKTHHKVPRALTFPDVVSKGIISESEARELFKIFYHGCSTFLPIFDLATDTYDSLHERSPFAVDSICMVAAHVRDGGGKPSDVYNKCLQEVQAISCATLFAPVMRHEAVQAMILVSGWSDNGWLTGGHAVRMAFELSMHKAWPRLLRRMNSNKATDGSEDRDLVVAARTWFCLYLFEHQMSYGTGRPAILKDDESIWQCRMLLRHPLAIEDDMRLVSTVELMAIRERVHNQLAPFAYGSVDERTFEVLRSADAEFVHWYQTWDQAFSQKYEDAAFYRQSLQIQHLHAELYHNASALRGLNGPEDVQKMPQSQRDLATRSIHIARQGLDITVNSPAYREGMKYAVHYTHATATFAASFLLRLARLFPHDCDMQEIRSQVEMLASLMSEIPGKRYALTLQLMLKRSKKRKQGSSRSPKVSRETYHGQIPVDRPSGMAVNQVVNQPPISPTYDPNGGKDAVSHVAQTTNYMPSNQYVANADYIWRGFEATSNEQLPVWLSDQSLGGNSFSQNGIDAFLLPNDYLPPAPQIW</sequence>
<dbReference type="GO" id="GO:0008270">
    <property type="term" value="F:zinc ion binding"/>
    <property type="evidence" value="ECO:0007669"/>
    <property type="project" value="InterPro"/>
</dbReference>
<keyword evidence="2" id="KW-0479">Metal-binding</keyword>
<dbReference type="GO" id="GO:0006351">
    <property type="term" value="P:DNA-templated transcription"/>
    <property type="evidence" value="ECO:0007669"/>
    <property type="project" value="InterPro"/>
</dbReference>
<feature type="compositionally biased region" description="Polar residues" evidence="7">
    <location>
        <begin position="209"/>
        <end position="236"/>
    </location>
</feature>
<organism evidence="9 10">
    <name type="scientific">Heterobasidion irregulare (strain TC 32-1)</name>
    <dbReference type="NCBI Taxonomy" id="747525"/>
    <lineage>
        <taxon>Eukaryota</taxon>
        <taxon>Fungi</taxon>
        <taxon>Dikarya</taxon>
        <taxon>Basidiomycota</taxon>
        <taxon>Agaricomycotina</taxon>
        <taxon>Agaricomycetes</taxon>
        <taxon>Russulales</taxon>
        <taxon>Bondarzewiaceae</taxon>
        <taxon>Heterobasidion</taxon>
        <taxon>Heterobasidion annosum species complex</taxon>
    </lineage>
</organism>
<feature type="region of interest" description="Disordered" evidence="7">
    <location>
        <begin position="775"/>
        <end position="799"/>
    </location>
</feature>
<feature type="compositionally biased region" description="Polar residues" evidence="7">
    <location>
        <begin position="261"/>
        <end position="280"/>
    </location>
</feature>
<evidence type="ECO:0000313" key="9">
    <source>
        <dbReference type="EMBL" id="ETW86919.1"/>
    </source>
</evidence>
<dbReference type="InterPro" id="IPR036864">
    <property type="entry name" value="Zn2-C6_fun-type_DNA-bd_sf"/>
</dbReference>
<dbReference type="Gene3D" id="4.10.240.10">
    <property type="entry name" value="Zn(2)-C6 fungal-type DNA-binding domain"/>
    <property type="match status" value="1"/>
</dbReference>